<evidence type="ECO:0000313" key="4">
    <source>
        <dbReference type="EMBL" id="AXJ00322.1"/>
    </source>
</evidence>
<gene>
    <name evidence="4" type="ORF">CYPRO_1052</name>
</gene>
<dbReference type="EMBL" id="CP027806">
    <property type="protein sequence ID" value="AXJ00322.1"/>
    <property type="molecule type" value="Genomic_DNA"/>
</dbReference>
<dbReference type="RefSeq" id="WP_114983603.1">
    <property type="nucleotide sequence ID" value="NZ_CP027806.1"/>
</dbReference>
<feature type="chain" id="PRO_5017014036" evidence="1">
    <location>
        <begin position="22"/>
        <end position="1340"/>
    </location>
</feature>
<organism evidence="4 5">
    <name type="scientific">Cyclonatronum proteinivorum</name>
    <dbReference type="NCBI Taxonomy" id="1457365"/>
    <lineage>
        <taxon>Bacteria</taxon>
        <taxon>Pseudomonadati</taxon>
        <taxon>Balneolota</taxon>
        <taxon>Balneolia</taxon>
        <taxon>Balneolales</taxon>
        <taxon>Cyclonatronaceae</taxon>
        <taxon>Cyclonatronum</taxon>
    </lineage>
</organism>
<dbReference type="InterPro" id="IPR013783">
    <property type="entry name" value="Ig-like_fold"/>
</dbReference>
<dbReference type="OrthoDB" id="9759776at2"/>
<proteinExistence type="predicted"/>
<feature type="signal peptide" evidence="1">
    <location>
        <begin position="1"/>
        <end position="21"/>
    </location>
</feature>
<keyword evidence="5" id="KW-1185">Reference proteome</keyword>
<evidence type="ECO:0000259" key="3">
    <source>
        <dbReference type="Pfam" id="PF18962"/>
    </source>
</evidence>
<feature type="domain" description="Cohesin" evidence="2">
    <location>
        <begin position="33"/>
        <end position="136"/>
    </location>
</feature>
<accession>A0A345UIM0</accession>
<dbReference type="Pfam" id="PF00963">
    <property type="entry name" value="Cohesin"/>
    <property type="match status" value="1"/>
</dbReference>
<reference evidence="4 5" key="1">
    <citation type="submission" date="2018-03" db="EMBL/GenBank/DDBJ databases">
        <title>Phenotypic and genomic properties of Cyclonatronum proteinivorum gen. nov., sp. nov., a haloalkaliphilic bacteroidete from soda lakes possessing Na+-translocating rhodopsin.</title>
        <authorList>
            <person name="Toshchakov S.V."/>
            <person name="Korzhenkov A."/>
            <person name="Samarov N.I."/>
            <person name="Kublanov I.V."/>
            <person name="Muntyan M.S."/>
            <person name="Sorokin D.Y."/>
        </authorList>
    </citation>
    <scope>NUCLEOTIDE SEQUENCE [LARGE SCALE GENOMIC DNA]</scope>
    <source>
        <strain evidence="4 5">Omega</strain>
    </source>
</reference>
<dbReference type="GO" id="GO:0000272">
    <property type="term" value="P:polysaccharide catabolic process"/>
    <property type="evidence" value="ECO:0007669"/>
    <property type="project" value="InterPro"/>
</dbReference>
<dbReference type="SUPFAM" id="SSF49384">
    <property type="entry name" value="Carbohydrate-binding domain"/>
    <property type="match status" value="1"/>
</dbReference>
<dbReference type="NCBIfam" id="TIGR04183">
    <property type="entry name" value="Por_Secre_tail"/>
    <property type="match status" value="1"/>
</dbReference>
<name>A0A345UIM0_9BACT</name>
<feature type="domain" description="Secretion system C-terminal sorting" evidence="3">
    <location>
        <begin position="1261"/>
        <end position="1337"/>
    </location>
</feature>
<dbReference type="Gene3D" id="2.60.40.680">
    <property type="match status" value="1"/>
</dbReference>
<dbReference type="InterPro" id="IPR036439">
    <property type="entry name" value="Dockerin_dom_sf"/>
</dbReference>
<dbReference type="GO" id="GO:0030246">
    <property type="term" value="F:carbohydrate binding"/>
    <property type="evidence" value="ECO:0007669"/>
    <property type="project" value="InterPro"/>
</dbReference>
<dbReference type="InterPro" id="IPR018247">
    <property type="entry name" value="EF_Hand_1_Ca_BS"/>
</dbReference>
<dbReference type="CDD" id="cd08547">
    <property type="entry name" value="Type_II_cohesin"/>
    <property type="match status" value="1"/>
</dbReference>
<keyword evidence="1" id="KW-0732">Signal</keyword>
<evidence type="ECO:0000313" key="5">
    <source>
        <dbReference type="Proteomes" id="UP000254808"/>
    </source>
</evidence>
<dbReference type="Gene3D" id="2.60.40.10">
    <property type="entry name" value="Immunoglobulins"/>
    <property type="match status" value="1"/>
</dbReference>
<dbReference type="Pfam" id="PF18962">
    <property type="entry name" value="Por_Secre_tail"/>
    <property type="match status" value="1"/>
</dbReference>
<dbReference type="KEGG" id="cprv:CYPRO_1052"/>
<dbReference type="PROSITE" id="PS00018">
    <property type="entry name" value="EF_HAND_1"/>
    <property type="match status" value="1"/>
</dbReference>
<evidence type="ECO:0000259" key="2">
    <source>
        <dbReference type="Pfam" id="PF00963"/>
    </source>
</evidence>
<protein>
    <submittedName>
        <fullName evidence="4">Por secretion system C-terminal sorting domain-containing protein</fullName>
    </submittedName>
</protein>
<dbReference type="InterPro" id="IPR002102">
    <property type="entry name" value="Cohesin_dom"/>
</dbReference>
<dbReference type="Gene3D" id="1.10.1330.10">
    <property type="entry name" value="Dockerin domain"/>
    <property type="match status" value="1"/>
</dbReference>
<sequence length="1340" mass="147260">MKKAVQILIAAFFLLSMGLGAIQAQSMQFNVEFSNQSPQPGEEVEITFIAENAVDLFYYGLEIGYDPSRTDYTGIEPGTLMGNNPLSIADNLNDTTIGASVVRTSGTGEGNGAVVTFRFTIDENAGEGPLNFAILNPDVRNGDGNPISVTVPNGFVLNVQPLAEETRTVIFKVDMSVQRQNGNFNPGLTDVVYTRGAFNGWSLDTPMTLVEDDIYEAVVEIAGPQGQSEEYKFFIEAGDGRDLPDGGWETFDGDRTFDLGEPGIVQVLDKVFFSNELPEEQPDLRPVVFRVNLQYYIDPEVDLFNPSFMDVYVRGTFNNFDLTDQMEVIDDAVYELTVMVPGNEGDSPEFKFFVFVPEEFSEFEFPNGGWELLNDDPELNRTFELGPANQTQDLGMFFFNDMMPPEPEPFRPVEFFVDMSVQQQLGNFQPQAGDQVFVRGSFNDTQFGELIPMFETSNQVFSGTVDIFGQEDEEILYKFFVQAGDDRELPNGGWEIGDDRSFLLGEAFEPQVLPVVFFNDEDEFPEPDPVRPVTFSVDMNVQIALGNFTPDSEDVVAVAGSFNDWSAVALSESDTPGIYSIALDVAGEEGEMAAYKFVLNDIFELDGLPERNFELGPAGQAQFLDVVFFNDEDEFPEPDPVRPVTFSVDMSVQKELELFDTSLGDEVNVRGNINGTSFMENFTMNAAGDGIFEVSIDVEGDAGLDIEYKFYVEAGEGREFPNGGWEIIDGDPDLNRSFTLGQADEPQVLDTFFFNNDEGEVIPEPEVRNVTFLVDMSVQQASGFYQPETGDSVWVGATFNDFQPVNHLTLVADGVYSVGIDVEGDEGSPVAYKFFITAGDERELPFDGFEQLGDDPTQNRVLELGPADVPMVLDTVFFSDDEGEVVPEPEVRNVTFFVNMSVQQASGFYQPEAGDQVWVGADFNEFQPVNEMFLVDTMTGVYAVGIDLEGDAGSPVEYKFFITPGDDRELPFDGFEQLGDDPSENRVFELGPADEPQLLDEVFFGNEEPVEPEIVIVWPGDTNNDGVVNEEDVLPLGLYWNLTGPARENASTEWTAQPALAWEPVESTFADTDGSGLVNQTDLLAIGLNFGNTHGDAATESGPIAEEIFPALQPGDRILITLNAAAETAIQGLSYAFGVEGAAADSYDVSSYTIGSWGEVWEATNRLLEFDTIRDGLVAGARVHRGQTQAQPATGLFSIEIDILQPIAAGSAFFVQRVAYVSEASAIESFETLVLDVEIQTGSSATDGTELPQFTQLHQNYPNPFNPTTNITFDLSAPATVTIDVVNILGQRVAVLANQEDLSAGSHVRVFDAGRLNSGVYLVRMTTGSESFTRKMMLVK</sequence>
<dbReference type="InterPro" id="IPR008965">
    <property type="entry name" value="CBM2/CBM3_carb-bd_dom_sf"/>
</dbReference>
<dbReference type="InterPro" id="IPR026444">
    <property type="entry name" value="Secre_tail"/>
</dbReference>
<dbReference type="Proteomes" id="UP000254808">
    <property type="component" value="Chromosome"/>
</dbReference>
<evidence type="ECO:0000256" key="1">
    <source>
        <dbReference type="SAM" id="SignalP"/>
    </source>
</evidence>